<accession>A0AAD6T8E7</accession>
<proteinExistence type="predicted"/>
<evidence type="ECO:0000313" key="3">
    <source>
        <dbReference type="Proteomes" id="UP001218188"/>
    </source>
</evidence>
<sequence>MYKVIVHDGALSKPHRAQSHMKRDQLKNKKSCAVEYSLIPTLASLRPPGIPGTSALSLQRKLDQGSYLLLFIVARLKHDTGVGEEPPALPLGPPFGREQDDERGGGRALRAASPRQRINPRPEQQRALSAWLEERKEAGKRAYPTLPRTNNKAKRRGNTEGRARKRRERKRDAKSRCHAASLSDPAPPAALPYPTTNPSRSCLASGLSRKSPSPTDAFDHTTSYSGKIYKLNN</sequence>
<comment type="caution">
    <text evidence="2">The sequence shown here is derived from an EMBL/GenBank/DDBJ whole genome shotgun (WGS) entry which is preliminary data.</text>
</comment>
<reference evidence="2" key="1">
    <citation type="submission" date="2023-03" db="EMBL/GenBank/DDBJ databases">
        <title>Massive genome expansion in bonnet fungi (Mycena s.s.) driven by repeated elements and novel gene families across ecological guilds.</title>
        <authorList>
            <consortium name="Lawrence Berkeley National Laboratory"/>
            <person name="Harder C.B."/>
            <person name="Miyauchi S."/>
            <person name="Viragh M."/>
            <person name="Kuo A."/>
            <person name="Thoen E."/>
            <person name="Andreopoulos B."/>
            <person name="Lu D."/>
            <person name="Skrede I."/>
            <person name="Drula E."/>
            <person name="Henrissat B."/>
            <person name="Morin E."/>
            <person name="Kohler A."/>
            <person name="Barry K."/>
            <person name="LaButti K."/>
            <person name="Morin E."/>
            <person name="Salamov A."/>
            <person name="Lipzen A."/>
            <person name="Mereny Z."/>
            <person name="Hegedus B."/>
            <person name="Baldrian P."/>
            <person name="Stursova M."/>
            <person name="Weitz H."/>
            <person name="Taylor A."/>
            <person name="Grigoriev I.V."/>
            <person name="Nagy L.G."/>
            <person name="Martin F."/>
            <person name="Kauserud H."/>
        </authorList>
    </citation>
    <scope>NUCLEOTIDE SEQUENCE</scope>
    <source>
        <strain evidence="2">CBHHK200</strain>
    </source>
</reference>
<name>A0AAD6T8E7_9AGAR</name>
<dbReference type="EMBL" id="JARJCM010000019">
    <property type="protein sequence ID" value="KAJ7041072.1"/>
    <property type="molecule type" value="Genomic_DNA"/>
</dbReference>
<organism evidence="2 3">
    <name type="scientific">Mycena alexandri</name>
    <dbReference type="NCBI Taxonomy" id="1745969"/>
    <lineage>
        <taxon>Eukaryota</taxon>
        <taxon>Fungi</taxon>
        <taxon>Dikarya</taxon>
        <taxon>Basidiomycota</taxon>
        <taxon>Agaricomycotina</taxon>
        <taxon>Agaricomycetes</taxon>
        <taxon>Agaricomycetidae</taxon>
        <taxon>Agaricales</taxon>
        <taxon>Marasmiineae</taxon>
        <taxon>Mycenaceae</taxon>
        <taxon>Mycena</taxon>
    </lineage>
</organism>
<dbReference type="Proteomes" id="UP001218188">
    <property type="component" value="Unassembled WGS sequence"/>
</dbReference>
<feature type="region of interest" description="Disordered" evidence="1">
    <location>
        <begin position="138"/>
        <end position="233"/>
    </location>
</feature>
<protein>
    <submittedName>
        <fullName evidence="2">Uncharacterized protein</fullName>
    </submittedName>
</protein>
<gene>
    <name evidence="2" type="ORF">C8F04DRAFT_1177630</name>
</gene>
<feature type="region of interest" description="Disordered" evidence="1">
    <location>
        <begin position="81"/>
        <end position="126"/>
    </location>
</feature>
<dbReference type="AlphaFoldDB" id="A0AAD6T8E7"/>
<keyword evidence="3" id="KW-1185">Reference proteome</keyword>
<feature type="compositionally biased region" description="Polar residues" evidence="1">
    <location>
        <begin position="196"/>
        <end position="233"/>
    </location>
</feature>
<evidence type="ECO:0000256" key="1">
    <source>
        <dbReference type="SAM" id="MobiDB-lite"/>
    </source>
</evidence>
<evidence type="ECO:0000313" key="2">
    <source>
        <dbReference type="EMBL" id="KAJ7041072.1"/>
    </source>
</evidence>